<feature type="domain" description="Acyltransferase 3" evidence="2">
    <location>
        <begin position="28"/>
        <end position="352"/>
    </location>
</feature>
<proteinExistence type="predicted"/>
<feature type="transmembrane region" description="Helical" evidence="1">
    <location>
        <begin position="299"/>
        <end position="326"/>
    </location>
</feature>
<feature type="transmembrane region" description="Helical" evidence="1">
    <location>
        <begin position="105"/>
        <end position="129"/>
    </location>
</feature>
<reference evidence="3 4" key="1">
    <citation type="submission" date="2019-04" db="EMBL/GenBank/DDBJ databases">
        <title>Chitiniphilus eburnea sp. nov., a novel chitinolytic bacterium isolated from aquaculture sludge.</title>
        <authorList>
            <person name="Sheng M."/>
        </authorList>
    </citation>
    <scope>NUCLEOTIDE SEQUENCE [LARGE SCALE GENOMIC DNA]</scope>
    <source>
        <strain evidence="3 4">HX-2-15</strain>
    </source>
</reference>
<dbReference type="EMBL" id="SUMF01000038">
    <property type="protein sequence ID" value="TJZ65382.1"/>
    <property type="molecule type" value="Genomic_DNA"/>
</dbReference>
<keyword evidence="3" id="KW-0012">Acyltransferase</keyword>
<evidence type="ECO:0000313" key="3">
    <source>
        <dbReference type="EMBL" id="TJZ65382.1"/>
    </source>
</evidence>
<keyword evidence="1" id="KW-0812">Transmembrane</keyword>
<feature type="transmembrane region" description="Helical" evidence="1">
    <location>
        <begin position="332"/>
        <end position="351"/>
    </location>
</feature>
<keyword evidence="4" id="KW-1185">Reference proteome</keyword>
<dbReference type="PANTHER" id="PTHR23028">
    <property type="entry name" value="ACETYLTRANSFERASE"/>
    <property type="match status" value="1"/>
</dbReference>
<gene>
    <name evidence="3" type="ORF">FAZ21_18335</name>
</gene>
<dbReference type="InterPro" id="IPR050879">
    <property type="entry name" value="Acyltransferase_3"/>
</dbReference>
<organism evidence="3 4">
    <name type="scientific">Chitiniphilus eburneus</name>
    <dbReference type="NCBI Taxonomy" id="2571148"/>
    <lineage>
        <taxon>Bacteria</taxon>
        <taxon>Pseudomonadati</taxon>
        <taxon>Pseudomonadota</taxon>
        <taxon>Betaproteobacteria</taxon>
        <taxon>Neisseriales</taxon>
        <taxon>Chitinibacteraceae</taxon>
        <taxon>Chitiniphilus</taxon>
    </lineage>
</organism>
<keyword evidence="1" id="KW-0472">Membrane</keyword>
<feature type="transmembrane region" description="Helical" evidence="1">
    <location>
        <begin position="243"/>
        <end position="260"/>
    </location>
</feature>
<dbReference type="Pfam" id="PF01757">
    <property type="entry name" value="Acyl_transf_3"/>
    <property type="match status" value="1"/>
</dbReference>
<dbReference type="PANTHER" id="PTHR23028:SF134">
    <property type="entry name" value="PUTATIVE (AFU_ORTHOLOGUE AFUA_4G08520)-RELATED"/>
    <property type="match status" value="1"/>
</dbReference>
<comment type="caution">
    <text evidence="3">The sequence shown here is derived from an EMBL/GenBank/DDBJ whole genome shotgun (WGS) entry which is preliminary data.</text>
</comment>
<dbReference type="InterPro" id="IPR002656">
    <property type="entry name" value="Acyl_transf_3_dom"/>
</dbReference>
<sequence length="380" mass="43017">MRAAWLSAVVTSGSTTLINIESNRDAHLDGLRGLAAVSVAVFHFFRSFDNDFLFLNAPLHKNLLSALWNGHFAVTVFFVLSGLIFMRKFYQGELLDCLRGGLKRYLRLVFPIFILSMATFGLHALGGFYNFEAASRSGSDWLIKWYRYEPDFWLAIKEPLWSAFFSFDAAHTYNANLWTISYELLAVFSVIALGFLCRFIPKLWQFVLIASFMAIGFQTRYFDFFVGAALAFCLIHFRVSLPIWAGAILVAFSLLVVRFNQPSLTHIQIIYLEYPLAAMTLIAAAETCRPLRVLLSQRVLAFFGRISFGIYLTHMLTLCSVASAVFLWTGSLWITFLAYAAVTIPLSVLFWRALDAPWMAFLNAVFRVKKVKPVASLQSA</sequence>
<keyword evidence="3" id="KW-0808">Transferase</keyword>
<protein>
    <submittedName>
        <fullName evidence="3">Acyltransferase</fullName>
    </submittedName>
</protein>
<keyword evidence="1" id="KW-1133">Transmembrane helix</keyword>
<feature type="transmembrane region" description="Helical" evidence="1">
    <location>
        <begin position="180"/>
        <end position="200"/>
    </location>
</feature>
<evidence type="ECO:0000313" key="4">
    <source>
        <dbReference type="Proteomes" id="UP000310016"/>
    </source>
</evidence>
<accession>A0A4U0PEE0</accession>
<dbReference type="Proteomes" id="UP000310016">
    <property type="component" value="Unassembled WGS sequence"/>
</dbReference>
<evidence type="ECO:0000256" key="1">
    <source>
        <dbReference type="SAM" id="Phobius"/>
    </source>
</evidence>
<feature type="transmembrane region" description="Helical" evidence="1">
    <location>
        <begin position="66"/>
        <end position="85"/>
    </location>
</feature>
<dbReference type="AlphaFoldDB" id="A0A4U0PEE0"/>
<dbReference type="GO" id="GO:0016747">
    <property type="term" value="F:acyltransferase activity, transferring groups other than amino-acyl groups"/>
    <property type="evidence" value="ECO:0007669"/>
    <property type="project" value="InterPro"/>
</dbReference>
<dbReference type="OrthoDB" id="9814807at2"/>
<evidence type="ECO:0000259" key="2">
    <source>
        <dbReference type="Pfam" id="PF01757"/>
    </source>
</evidence>
<dbReference type="RefSeq" id="WP_136774884.1">
    <property type="nucleotide sequence ID" value="NZ_CP156074.1"/>
</dbReference>
<feature type="transmembrane region" description="Helical" evidence="1">
    <location>
        <begin position="30"/>
        <end position="46"/>
    </location>
</feature>
<name>A0A4U0PEE0_9NEIS</name>